<keyword evidence="2 5" id="KW-0812">Transmembrane</keyword>
<evidence type="ECO:0000313" key="8">
    <source>
        <dbReference type="Proteomes" id="UP000268321"/>
    </source>
</evidence>
<keyword evidence="8" id="KW-1185">Reference proteome</keyword>
<evidence type="ECO:0000313" key="7">
    <source>
        <dbReference type="EMBL" id="RKP29599.1"/>
    </source>
</evidence>
<evidence type="ECO:0000256" key="5">
    <source>
        <dbReference type="SAM" id="Phobius"/>
    </source>
</evidence>
<name>A0A4V1J2S7_9ASCO</name>
<feature type="transmembrane region" description="Helical" evidence="5">
    <location>
        <begin position="141"/>
        <end position="159"/>
    </location>
</feature>
<gene>
    <name evidence="7" type="ORF">METBISCDRAFT_24103</name>
</gene>
<feature type="domain" description="HIG1" evidence="6">
    <location>
        <begin position="71"/>
        <end position="169"/>
    </location>
</feature>
<dbReference type="EMBL" id="ML004481">
    <property type="protein sequence ID" value="RKP29599.1"/>
    <property type="molecule type" value="Genomic_DNA"/>
</dbReference>
<dbReference type="OrthoDB" id="1915122at2759"/>
<dbReference type="InterPro" id="IPR007667">
    <property type="entry name" value="Hypoxia_induced_domain"/>
</dbReference>
<evidence type="ECO:0000256" key="1">
    <source>
        <dbReference type="ARBA" id="ARBA00004173"/>
    </source>
</evidence>
<evidence type="ECO:0000259" key="6">
    <source>
        <dbReference type="PROSITE" id="PS51503"/>
    </source>
</evidence>
<dbReference type="AlphaFoldDB" id="A0A4V1J2S7"/>
<sequence length="196" mass="22451">MKIIDKEEREAHKLHIISEGMKGMFYGGIVSLGLYTYLKKCHTALFARFNTSIKTCIIVMPTISLSAFWADEGSVQFDRKMYSSGYSNKKLLEEYAQWKNLSFSEKAVILASWAASMYGLWMYVNINKVMSTTQKMLQARMYAKAITVVLLLSTIVLAMKKEEIRKPAPVAEWKVLVKREQEGREKGVQKDKLVES</sequence>
<dbReference type="Pfam" id="PF04588">
    <property type="entry name" value="HIG_1_N"/>
    <property type="match status" value="1"/>
</dbReference>
<proteinExistence type="predicted"/>
<comment type="subcellular location">
    <subcellularLocation>
        <location evidence="1">Mitochondrion</location>
    </subcellularLocation>
</comment>
<dbReference type="Proteomes" id="UP000268321">
    <property type="component" value="Unassembled WGS sequence"/>
</dbReference>
<organism evidence="7 8">
    <name type="scientific">Metschnikowia bicuspidata</name>
    <dbReference type="NCBI Taxonomy" id="27322"/>
    <lineage>
        <taxon>Eukaryota</taxon>
        <taxon>Fungi</taxon>
        <taxon>Dikarya</taxon>
        <taxon>Ascomycota</taxon>
        <taxon>Saccharomycotina</taxon>
        <taxon>Pichiomycetes</taxon>
        <taxon>Metschnikowiaceae</taxon>
        <taxon>Metschnikowia</taxon>
    </lineage>
</organism>
<evidence type="ECO:0000256" key="3">
    <source>
        <dbReference type="ARBA" id="ARBA00022989"/>
    </source>
</evidence>
<reference evidence="8" key="1">
    <citation type="journal article" date="2018" name="Nat. Microbiol.">
        <title>Leveraging single-cell genomics to expand the fungal tree of life.</title>
        <authorList>
            <person name="Ahrendt S.R."/>
            <person name="Quandt C.A."/>
            <person name="Ciobanu D."/>
            <person name="Clum A."/>
            <person name="Salamov A."/>
            <person name="Andreopoulos B."/>
            <person name="Cheng J.F."/>
            <person name="Woyke T."/>
            <person name="Pelin A."/>
            <person name="Henrissat B."/>
            <person name="Reynolds N.K."/>
            <person name="Benny G.L."/>
            <person name="Smith M.E."/>
            <person name="James T.Y."/>
            <person name="Grigoriev I.V."/>
        </authorList>
    </citation>
    <scope>NUCLEOTIDE SEQUENCE [LARGE SCALE GENOMIC DNA]</scope>
    <source>
        <strain evidence="8">Baker2002</strain>
    </source>
</reference>
<accession>A0A4V1J2S7</accession>
<feature type="transmembrane region" description="Helical" evidence="5">
    <location>
        <begin position="107"/>
        <end position="126"/>
    </location>
</feature>
<keyword evidence="4 5" id="KW-0472">Membrane</keyword>
<protein>
    <recommendedName>
        <fullName evidence="6">HIG1 domain-containing protein</fullName>
    </recommendedName>
</protein>
<evidence type="ECO:0000256" key="2">
    <source>
        <dbReference type="ARBA" id="ARBA00022692"/>
    </source>
</evidence>
<dbReference type="GO" id="GO:0005739">
    <property type="term" value="C:mitochondrion"/>
    <property type="evidence" value="ECO:0007669"/>
    <property type="project" value="UniProtKB-SubCell"/>
</dbReference>
<keyword evidence="3 5" id="KW-1133">Transmembrane helix</keyword>
<dbReference type="PROSITE" id="PS51503">
    <property type="entry name" value="HIG1"/>
    <property type="match status" value="1"/>
</dbReference>
<evidence type="ECO:0000256" key="4">
    <source>
        <dbReference type="ARBA" id="ARBA00023136"/>
    </source>
</evidence>